<proteinExistence type="predicted"/>
<evidence type="ECO:0000313" key="1">
    <source>
        <dbReference type="EMBL" id="ACI12477.1"/>
    </source>
</evidence>
<gene>
    <name evidence="1" type="primary">61</name>
    <name evidence="1" type="ORF">KONSTANTINE_61</name>
</gene>
<protein>
    <submittedName>
        <fullName evidence="1">Uncharacterized protein</fullName>
    </submittedName>
</protein>
<dbReference type="Proteomes" id="UP000002183">
    <property type="component" value="Segment"/>
</dbReference>
<keyword evidence="2" id="KW-1185">Reference proteome</keyword>
<dbReference type="KEGG" id="vg:6940763"/>
<dbReference type="GeneID" id="6940763"/>
<organism evidence="1 2">
    <name type="scientific">Mycobacterium phage Konstantine</name>
    <dbReference type="NCBI Taxonomy" id="563121"/>
    <lineage>
        <taxon>Viruses</taxon>
        <taxon>Duplodnaviria</taxon>
        <taxon>Heunggongvirae</taxon>
        <taxon>Uroviricota</taxon>
        <taxon>Caudoviricetes</taxon>
        <taxon>Konstantinevirus</taxon>
        <taxon>Konstantinevirus konstantine</taxon>
    </lineage>
</organism>
<dbReference type="EMBL" id="FJ174691">
    <property type="protein sequence ID" value="ACI12477.1"/>
    <property type="molecule type" value="Genomic_DNA"/>
</dbReference>
<accession>B5U531</accession>
<dbReference type="RefSeq" id="YP_002242118.1">
    <property type="nucleotide sequence ID" value="NC_011292.1"/>
</dbReference>
<evidence type="ECO:0000313" key="2">
    <source>
        <dbReference type="Proteomes" id="UP000002183"/>
    </source>
</evidence>
<name>B5U531_9CAUD</name>
<reference evidence="1 2" key="1">
    <citation type="submission" date="2008-09" db="EMBL/GenBank/DDBJ databases">
        <authorList>
            <person name="Tantoco A.T."/>
            <person name="Edgar R.H."/>
            <person name="Ko C."/>
            <person name="Chambers R.A."/>
            <person name="Jacobs-Sera D."/>
            <person name="Hendrix R.W."/>
            <person name="Hatfull G.F."/>
        </authorList>
    </citation>
    <scope>NUCLEOTIDE SEQUENCE [LARGE SCALE GENOMIC DNA]</scope>
</reference>
<sequence>MSRVRIRVLLGAVAIGAGIVASVIYPASADASVGFTDGRGQKWQLE</sequence>